<evidence type="ECO:0000313" key="5">
    <source>
        <dbReference type="Proteomes" id="UP000075714"/>
    </source>
</evidence>
<dbReference type="Proteomes" id="UP000075714">
    <property type="component" value="Unassembled WGS sequence"/>
</dbReference>
<evidence type="ECO:0000256" key="1">
    <source>
        <dbReference type="ARBA" id="ARBA00006484"/>
    </source>
</evidence>
<gene>
    <name evidence="4" type="ORF">GPECTOR_19g313</name>
</gene>
<dbReference type="SUPFAM" id="SSF51735">
    <property type="entry name" value="NAD(P)-binding Rossmann-fold domains"/>
    <property type="match status" value="1"/>
</dbReference>
<evidence type="ECO:0000256" key="2">
    <source>
        <dbReference type="ARBA" id="ARBA00023002"/>
    </source>
</evidence>
<dbReference type="Pfam" id="PF00106">
    <property type="entry name" value="adh_short"/>
    <property type="match status" value="2"/>
</dbReference>
<comment type="caution">
    <text evidence="4">The sequence shown here is derived from an EMBL/GenBank/DDBJ whole genome shotgun (WGS) entry which is preliminary data.</text>
</comment>
<sequence length="482" mass="50553">MQPSGRASARDDDPDDAPAKAPPPAGDGGASSSADRVHAHPNLAAAHPSEPSPALATTPLPRFRDLAGRVALVTGATSGLGLEAAMALAERGAKVIWGVRNPAKTERVLAEVRKRRVPGGGGAEPHGGWGGHADEAAGAGGSPAPAPPSLDFVLPPAVPPLDLADPASIARFARALLSDTATPLHILINNAGTSMIAGAAVDERGVNSLVQVNYLGPYHLTRLLEPKLVASKAWIVAVSSVSHRCYEIPTDPRVFIHSTSTMVYPWTKLANVLFAYELQRRLGPLGVQSCAMDPGGVRTAIWDEVPALAVPPARWVIEALYAPPVDGAEVLVAAAATDWDADVAPHVQSPASDLRYYARGAFASPLLSCVDGAWRHWVRFVKPALYGTSMFVHSFLDYPVRHWTGGRLFSRKVPVASARQTYDARLAAALWSYSEKVVGLADGDALARAGAHLTNGGVTFDKTDKKSSADACNGVDPPAADK</sequence>
<dbReference type="AlphaFoldDB" id="A0A150GJ76"/>
<dbReference type="GO" id="GO:0016491">
    <property type="term" value="F:oxidoreductase activity"/>
    <property type="evidence" value="ECO:0007669"/>
    <property type="project" value="UniProtKB-KW"/>
</dbReference>
<feature type="region of interest" description="Disordered" evidence="3">
    <location>
        <begin position="463"/>
        <end position="482"/>
    </location>
</feature>
<dbReference type="InterPro" id="IPR002347">
    <property type="entry name" value="SDR_fam"/>
</dbReference>
<evidence type="ECO:0000256" key="3">
    <source>
        <dbReference type="SAM" id="MobiDB-lite"/>
    </source>
</evidence>
<proteinExistence type="inferred from homology"/>
<feature type="compositionally biased region" description="Gly residues" evidence="3">
    <location>
        <begin position="118"/>
        <end position="131"/>
    </location>
</feature>
<keyword evidence="2" id="KW-0560">Oxidoreductase</keyword>
<accession>A0A150GJ76</accession>
<dbReference type="InterPro" id="IPR036291">
    <property type="entry name" value="NAD(P)-bd_dom_sf"/>
</dbReference>
<keyword evidence="5" id="KW-1185">Reference proteome</keyword>
<name>A0A150GJ76_GONPE</name>
<dbReference type="PANTHER" id="PTHR24320">
    <property type="entry name" value="RETINOL DEHYDROGENASE"/>
    <property type="match status" value="1"/>
</dbReference>
<dbReference type="OrthoDB" id="544331at2759"/>
<dbReference type="STRING" id="33097.A0A150GJ76"/>
<protein>
    <submittedName>
        <fullName evidence="4">Uncharacterized protein</fullName>
    </submittedName>
</protein>
<dbReference type="EMBL" id="LSYV01000020">
    <property type="protein sequence ID" value="KXZ49862.1"/>
    <property type="molecule type" value="Genomic_DNA"/>
</dbReference>
<feature type="region of interest" description="Disordered" evidence="3">
    <location>
        <begin position="115"/>
        <end position="148"/>
    </location>
</feature>
<dbReference type="Gene3D" id="3.40.50.720">
    <property type="entry name" value="NAD(P)-binding Rossmann-like Domain"/>
    <property type="match status" value="1"/>
</dbReference>
<dbReference type="PANTHER" id="PTHR24320:SF262">
    <property type="entry name" value="DEHYDROGENASE"/>
    <property type="match status" value="1"/>
</dbReference>
<feature type="region of interest" description="Disordered" evidence="3">
    <location>
        <begin position="1"/>
        <end position="59"/>
    </location>
</feature>
<comment type="similarity">
    <text evidence="1">Belongs to the short-chain dehydrogenases/reductases (SDR) family.</text>
</comment>
<reference evidence="5" key="1">
    <citation type="journal article" date="2016" name="Nat. Commun.">
        <title>The Gonium pectorale genome demonstrates co-option of cell cycle regulation during the evolution of multicellularity.</title>
        <authorList>
            <person name="Hanschen E.R."/>
            <person name="Marriage T.N."/>
            <person name="Ferris P.J."/>
            <person name="Hamaji T."/>
            <person name="Toyoda A."/>
            <person name="Fujiyama A."/>
            <person name="Neme R."/>
            <person name="Noguchi H."/>
            <person name="Minakuchi Y."/>
            <person name="Suzuki M."/>
            <person name="Kawai-Toyooka H."/>
            <person name="Smith D.R."/>
            <person name="Sparks H."/>
            <person name="Anderson J."/>
            <person name="Bakaric R."/>
            <person name="Luria V."/>
            <person name="Karger A."/>
            <person name="Kirschner M.W."/>
            <person name="Durand P.M."/>
            <person name="Michod R.E."/>
            <person name="Nozaki H."/>
            <person name="Olson B.J."/>
        </authorList>
    </citation>
    <scope>NUCLEOTIDE SEQUENCE [LARGE SCALE GENOMIC DNA]</scope>
    <source>
        <strain evidence="5">NIES-2863</strain>
    </source>
</reference>
<organism evidence="4 5">
    <name type="scientific">Gonium pectorale</name>
    <name type="common">Green alga</name>
    <dbReference type="NCBI Taxonomy" id="33097"/>
    <lineage>
        <taxon>Eukaryota</taxon>
        <taxon>Viridiplantae</taxon>
        <taxon>Chlorophyta</taxon>
        <taxon>core chlorophytes</taxon>
        <taxon>Chlorophyceae</taxon>
        <taxon>CS clade</taxon>
        <taxon>Chlamydomonadales</taxon>
        <taxon>Volvocaceae</taxon>
        <taxon>Gonium</taxon>
    </lineage>
</organism>
<evidence type="ECO:0000313" key="4">
    <source>
        <dbReference type="EMBL" id="KXZ49862.1"/>
    </source>
</evidence>